<proteinExistence type="predicted"/>
<accession>A0A1W7AE88</accession>
<gene>
    <name evidence="2" type="ORF">MCCS_23540</name>
</gene>
<keyword evidence="3" id="KW-1185">Reference proteome</keyword>
<dbReference type="OrthoDB" id="2418087at2"/>
<reference evidence="2 3" key="1">
    <citation type="journal article" date="2017" name="Int. J. Syst. Evol. Microbiol.">
        <title>Macrococcus canis sp. nov., a skin bacterium associated with infections in dogs.</title>
        <authorList>
            <person name="Gobeli Brawand S."/>
            <person name="Cotting K."/>
            <person name="Gomez-Sanz E."/>
            <person name="Collaud A."/>
            <person name="Thomann A."/>
            <person name="Brodard I."/>
            <person name="Rodriguez-Campos S."/>
            <person name="Strauss C."/>
            <person name="Perreten V."/>
        </authorList>
    </citation>
    <scope>NUCLEOTIDE SEQUENCE [LARGE SCALE GENOMIC DNA]</scope>
    <source>
        <strain evidence="2 3">KM45013</strain>
    </source>
</reference>
<sequence length="248" mass="28698">MKLIKYQWPLIILLLTACSQNTEKTSDVIKQSTTNAQESTSVKQTYEVAYKDLAQSTMKQLMKKMPDAYNTHQYKLIQPYIKVRSEAEKYIKNKMKTDMFDNYHIKSYKINSVKEDEKHHVHVKVTRIMNSNGTNNVESKVVTAYDLVYNKKHKRMEVYDFNDQSVASVTKQQAQQVSNIEDAIEKVKSEHMARLIKENPDKQVILIAGDDEEDAGGSYFKVKAIDKNSEFLIQTFKVYKHNGLLVGE</sequence>
<dbReference type="EMBL" id="CP021059">
    <property type="protein sequence ID" value="ARQ07933.1"/>
    <property type="molecule type" value="Genomic_DNA"/>
</dbReference>
<evidence type="ECO:0000313" key="3">
    <source>
        <dbReference type="Proteomes" id="UP000194154"/>
    </source>
</evidence>
<dbReference type="AlphaFoldDB" id="A0A1W7AE88"/>
<dbReference type="Pfam" id="PF22819">
    <property type="entry name" value="TcaA_5th"/>
    <property type="match status" value="1"/>
</dbReference>
<evidence type="ECO:0000259" key="1">
    <source>
        <dbReference type="Pfam" id="PF22819"/>
    </source>
</evidence>
<dbReference type="Proteomes" id="UP000194154">
    <property type="component" value="Chromosome"/>
</dbReference>
<evidence type="ECO:0000313" key="2">
    <source>
        <dbReference type="EMBL" id="ARQ07933.1"/>
    </source>
</evidence>
<feature type="domain" description="TcaA protein NTF2-like" evidence="1">
    <location>
        <begin position="51"/>
        <end position="161"/>
    </location>
</feature>
<organism evidence="2 3">
    <name type="scientific">Macrococcoides canis</name>
    <dbReference type="NCBI Taxonomy" id="1855823"/>
    <lineage>
        <taxon>Bacteria</taxon>
        <taxon>Bacillati</taxon>
        <taxon>Bacillota</taxon>
        <taxon>Bacilli</taxon>
        <taxon>Bacillales</taxon>
        <taxon>Staphylococcaceae</taxon>
        <taxon>Macrococcoides</taxon>
    </lineage>
</organism>
<dbReference type="PROSITE" id="PS51257">
    <property type="entry name" value="PROKAR_LIPOPROTEIN"/>
    <property type="match status" value="1"/>
</dbReference>
<dbReference type="KEGG" id="mcak:MCCS_23540"/>
<dbReference type="InterPro" id="IPR054528">
    <property type="entry name" value="TcaA_5th"/>
</dbReference>
<protein>
    <recommendedName>
        <fullName evidence="1">TcaA protein NTF2-like domain-containing protein</fullName>
    </recommendedName>
</protein>
<name>A0A1W7AE88_9STAP</name>
<dbReference type="GeneID" id="35296425"/>
<dbReference type="RefSeq" id="WP_086043450.1">
    <property type="nucleotide sequence ID" value="NZ_CBCRZA010000008.1"/>
</dbReference>